<accession>A0ABS2PL77</accession>
<dbReference type="InterPro" id="IPR016181">
    <property type="entry name" value="Acyl_CoA_acyltransferase"/>
</dbReference>
<protein>
    <submittedName>
        <fullName evidence="2">RimJ/RimL family protein N-acetyltransferase</fullName>
    </submittedName>
</protein>
<name>A0ABS2PL77_9STRE</name>
<dbReference type="EMBL" id="JAFBEI010000018">
    <property type="protein sequence ID" value="MBM7636180.1"/>
    <property type="molecule type" value="Genomic_DNA"/>
</dbReference>
<organism evidence="2 3">
    <name type="scientific">Streptococcus saliviloxodontae</name>
    <dbReference type="NCBI Taxonomy" id="1349416"/>
    <lineage>
        <taxon>Bacteria</taxon>
        <taxon>Bacillati</taxon>
        <taxon>Bacillota</taxon>
        <taxon>Bacilli</taxon>
        <taxon>Lactobacillales</taxon>
        <taxon>Streptococcaceae</taxon>
        <taxon>Streptococcus</taxon>
    </lineage>
</organism>
<gene>
    <name evidence="2" type="ORF">JOC31_000999</name>
</gene>
<reference evidence="2 3" key="1">
    <citation type="submission" date="2021-01" db="EMBL/GenBank/DDBJ databases">
        <title>Genomic Encyclopedia of Type Strains, Phase IV (KMG-IV): sequencing the most valuable type-strain genomes for metagenomic binning, comparative biology and taxonomic classification.</title>
        <authorList>
            <person name="Goeker M."/>
        </authorList>
    </citation>
    <scope>NUCLEOTIDE SEQUENCE [LARGE SCALE GENOMIC DNA]</scope>
    <source>
        <strain evidence="2 3">DSM 27513</strain>
    </source>
</reference>
<evidence type="ECO:0000313" key="2">
    <source>
        <dbReference type="EMBL" id="MBM7636180.1"/>
    </source>
</evidence>
<sequence>MMEIRQAFPNEVDTIVAIIEDARQQIAAYGGEQWQTVYPTRDKIIDDILSGAGYVAVIEGIVAAYGAVVDGQDEAYANIYDGKWQHNNHRYVTFHRIAVSSAFKGQGVAQTFLQGLIEGQSGPDFRIDTHEDNKAMQHIIQKLGFVYCGKVPIDGERLAYQKIKTKAESASYQEISEADYHAI</sequence>
<dbReference type="Gene3D" id="3.40.630.30">
    <property type="match status" value="1"/>
</dbReference>
<dbReference type="InterPro" id="IPR000182">
    <property type="entry name" value="GNAT_dom"/>
</dbReference>
<comment type="caution">
    <text evidence="2">The sequence shown here is derived from an EMBL/GenBank/DDBJ whole genome shotgun (WGS) entry which is preliminary data.</text>
</comment>
<dbReference type="PROSITE" id="PS51186">
    <property type="entry name" value="GNAT"/>
    <property type="match status" value="1"/>
</dbReference>
<proteinExistence type="predicted"/>
<feature type="domain" description="N-acetyltransferase" evidence="1">
    <location>
        <begin position="2"/>
        <end position="167"/>
    </location>
</feature>
<keyword evidence="3" id="KW-1185">Reference proteome</keyword>
<evidence type="ECO:0000313" key="3">
    <source>
        <dbReference type="Proteomes" id="UP000809081"/>
    </source>
</evidence>
<dbReference type="SUPFAM" id="SSF55729">
    <property type="entry name" value="Acyl-CoA N-acyltransferases (Nat)"/>
    <property type="match status" value="1"/>
</dbReference>
<dbReference type="Proteomes" id="UP000809081">
    <property type="component" value="Unassembled WGS sequence"/>
</dbReference>
<evidence type="ECO:0000259" key="1">
    <source>
        <dbReference type="PROSITE" id="PS51186"/>
    </source>
</evidence>
<dbReference type="Pfam" id="PF00583">
    <property type="entry name" value="Acetyltransf_1"/>
    <property type="match status" value="1"/>
</dbReference>